<dbReference type="AlphaFoldDB" id="A0A397VNY2"/>
<name>A0A397VNY2_9GLOM</name>
<protein>
    <submittedName>
        <fullName evidence="1">Uncharacterized protein</fullName>
    </submittedName>
</protein>
<evidence type="ECO:0000313" key="1">
    <source>
        <dbReference type="EMBL" id="RIB23007.1"/>
    </source>
</evidence>
<reference evidence="1 2" key="1">
    <citation type="submission" date="2018-06" db="EMBL/GenBank/DDBJ databases">
        <title>Comparative genomics reveals the genomic features of Rhizophagus irregularis, R. cerebriforme, R. diaphanum and Gigaspora rosea, and their symbiotic lifestyle signature.</title>
        <authorList>
            <person name="Morin E."/>
            <person name="San Clemente H."/>
            <person name="Chen E.C.H."/>
            <person name="De La Providencia I."/>
            <person name="Hainaut M."/>
            <person name="Kuo A."/>
            <person name="Kohler A."/>
            <person name="Murat C."/>
            <person name="Tang N."/>
            <person name="Roy S."/>
            <person name="Loubradou J."/>
            <person name="Henrissat B."/>
            <person name="Grigoriev I.V."/>
            <person name="Corradi N."/>
            <person name="Roux C."/>
            <person name="Martin F.M."/>
        </authorList>
    </citation>
    <scope>NUCLEOTIDE SEQUENCE [LARGE SCALE GENOMIC DNA]</scope>
    <source>
        <strain evidence="1 2">DAOM 194757</strain>
    </source>
</reference>
<sequence length="98" mass="10694">MNEHKEDSKAPRISDDIEAFFAEKVTSRPEVSLTSKVENVWSASKKDEVLSTSKEKEACSTSKMGKTMSTSKAVIVTLSSIKRKKDISGAGLTGEKIK</sequence>
<evidence type="ECO:0000313" key="2">
    <source>
        <dbReference type="Proteomes" id="UP000266673"/>
    </source>
</evidence>
<keyword evidence="2" id="KW-1185">Reference proteome</keyword>
<proteinExistence type="predicted"/>
<accession>A0A397VNY2</accession>
<organism evidence="1 2">
    <name type="scientific">Gigaspora rosea</name>
    <dbReference type="NCBI Taxonomy" id="44941"/>
    <lineage>
        <taxon>Eukaryota</taxon>
        <taxon>Fungi</taxon>
        <taxon>Fungi incertae sedis</taxon>
        <taxon>Mucoromycota</taxon>
        <taxon>Glomeromycotina</taxon>
        <taxon>Glomeromycetes</taxon>
        <taxon>Diversisporales</taxon>
        <taxon>Gigasporaceae</taxon>
        <taxon>Gigaspora</taxon>
    </lineage>
</organism>
<dbReference type="Proteomes" id="UP000266673">
    <property type="component" value="Unassembled WGS sequence"/>
</dbReference>
<comment type="caution">
    <text evidence="1">The sequence shown here is derived from an EMBL/GenBank/DDBJ whole genome shotgun (WGS) entry which is preliminary data.</text>
</comment>
<dbReference type="EMBL" id="QKWP01000283">
    <property type="protein sequence ID" value="RIB23007.1"/>
    <property type="molecule type" value="Genomic_DNA"/>
</dbReference>
<gene>
    <name evidence="1" type="ORF">C2G38_2172479</name>
</gene>